<dbReference type="InterPro" id="IPR016181">
    <property type="entry name" value="Acyl_CoA_acyltransferase"/>
</dbReference>
<keyword evidence="2" id="KW-0687">Ribonucleoprotein</keyword>
<dbReference type="InterPro" id="IPR056935">
    <property type="entry name" value="Rv0428c-like_C"/>
</dbReference>
<evidence type="ECO:0000313" key="2">
    <source>
        <dbReference type="EMBL" id="MBB6558809.1"/>
    </source>
</evidence>
<dbReference type="PANTHER" id="PTHR43072:SF60">
    <property type="entry name" value="L-2,4-DIAMINOBUTYRIC ACID ACETYLTRANSFERASE"/>
    <property type="match status" value="1"/>
</dbReference>
<dbReference type="Gene3D" id="3.40.630.30">
    <property type="match status" value="1"/>
</dbReference>
<comment type="caution">
    <text evidence="2">The sequence shown here is derived from an EMBL/GenBank/DDBJ whole genome shotgun (WGS) entry which is preliminary data.</text>
</comment>
<feature type="domain" description="N-acetyltransferase" evidence="1">
    <location>
        <begin position="128"/>
        <end position="263"/>
    </location>
</feature>
<dbReference type="CDD" id="cd04301">
    <property type="entry name" value="NAT_SF"/>
    <property type="match status" value="1"/>
</dbReference>
<dbReference type="GO" id="GO:0016747">
    <property type="term" value="F:acyltransferase activity, transferring groups other than amino-acyl groups"/>
    <property type="evidence" value="ECO:0007669"/>
    <property type="project" value="InterPro"/>
</dbReference>
<protein>
    <submittedName>
        <fullName evidence="2">Ribosomal protein S18 acetylase RimI-like enzyme</fullName>
    </submittedName>
</protein>
<gene>
    <name evidence="2" type="ORF">HNP48_001473</name>
</gene>
<dbReference type="EMBL" id="JACHLK010000002">
    <property type="protein sequence ID" value="MBB6558809.1"/>
    <property type="molecule type" value="Genomic_DNA"/>
</dbReference>
<evidence type="ECO:0000259" key="1">
    <source>
        <dbReference type="PROSITE" id="PS51186"/>
    </source>
</evidence>
<accession>A0A7X0U8I4</accession>
<dbReference type="RefSeq" id="WP_184856231.1">
    <property type="nucleotide sequence ID" value="NZ_JACHLK010000002.1"/>
</dbReference>
<evidence type="ECO:0000313" key="3">
    <source>
        <dbReference type="Proteomes" id="UP000575083"/>
    </source>
</evidence>
<dbReference type="PROSITE" id="PS51186">
    <property type="entry name" value="GNAT"/>
    <property type="match status" value="1"/>
</dbReference>
<dbReference type="AlphaFoldDB" id="A0A7X0U8I4"/>
<dbReference type="GO" id="GO:0005840">
    <property type="term" value="C:ribosome"/>
    <property type="evidence" value="ECO:0007669"/>
    <property type="project" value="UniProtKB-KW"/>
</dbReference>
<dbReference type="SUPFAM" id="SSF55729">
    <property type="entry name" value="Acyl-CoA N-acyltransferases (Nat)"/>
    <property type="match status" value="1"/>
</dbReference>
<dbReference type="Pfam" id="PF24553">
    <property type="entry name" value="Rv0428c_C"/>
    <property type="match status" value="1"/>
</dbReference>
<sequence>MPSVAAPLALTPPTTPEALIRALEERAFNAWPARQSVLHSGWVFRLSGGFTKRANSANAIEAGASFSGVRAAAEALYARHGLPAVFRISPLAHPDADRELAEAGYTHFDPSQVMASAGLEAAQAHAGVQIDATPSASWLDGFAAANGVRAPYHAIHHGMVHAIALPCAFASLRDGTGQTIGFGLAVLERGAIGLYDVVVDPAFRGQGHGRELVCALLQWGRDVGAVSAYLQVRTVNEVARRLYAGLGFAEVYGYHYRIPPLMA</sequence>
<name>A0A7X0U8I4_9BURK</name>
<keyword evidence="3" id="KW-1185">Reference proteome</keyword>
<organism evidence="2 3">
    <name type="scientific">Acidovorax soli</name>
    <dbReference type="NCBI Taxonomy" id="592050"/>
    <lineage>
        <taxon>Bacteria</taxon>
        <taxon>Pseudomonadati</taxon>
        <taxon>Pseudomonadota</taxon>
        <taxon>Betaproteobacteria</taxon>
        <taxon>Burkholderiales</taxon>
        <taxon>Comamonadaceae</taxon>
        <taxon>Acidovorax</taxon>
    </lineage>
</organism>
<dbReference type="PANTHER" id="PTHR43072">
    <property type="entry name" value="N-ACETYLTRANSFERASE"/>
    <property type="match status" value="1"/>
</dbReference>
<dbReference type="Proteomes" id="UP000575083">
    <property type="component" value="Unassembled WGS sequence"/>
</dbReference>
<dbReference type="InterPro" id="IPR000182">
    <property type="entry name" value="GNAT_dom"/>
</dbReference>
<proteinExistence type="predicted"/>
<keyword evidence="2" id="KW-0689">Ribosomal protein</keyword>
<reference evidence="2 3" key="1">
    <citation type="submission" date="2020-08" db="EMBL/GenBank/DDBJ databases">
        <title>Functional genomics of gut bacteria from endangered species of beetles.</title>
        <authorList>
            <person name="Carlos-Shanley C."/>
        </authorList>
    </citation>
    <scope>NUCLEOTIDE SEQUENCE [LARGE SCALE GENOMIC DNA]</scope>
    <source>
        <strain evidence="2 3">S00198</strain>
    </source>
</reference>